<dbReference type="PANTHER" id="PTHR11365:SF23">
    <property type="entry name" value="HYPOTHETICAL 5-OXOPROLINASE (EUROFUNG)-RELATED"/>
    <property type="match status" value="1"/>
</dbReference>
<dbReference type="GO" id="GO:0006749">
    <property type="term" value="P:glutathione metabolic process"/>
    <property type="evidence" value="ECO:0007669"/>
    <property type="project" value="TreeGrafter"/>
</dbReference>
<keyword evidence="3" id="KW-1185">Reference proteome</keyword>
<sequence length="550" mass="58136">MTADLSPARLQVMWNRLLAVVEEQGQTLIRAAFSPIVRECGDISAGIFDAGGRMLAQAVTGTPGHINTMAEAVLHLRGRFALEDMKPGDIYMTNDPWLASGHLNDFLLMMPAFKDGQVVGFTSCTSHLVDLGGLGMGPEGSDIYDEGLLIPPCKLVEAGVPNALLMDIVRVNSREPVANEGDIYALIACCEAGVNRLVAMMEEFGIDDLDALGNYIIDTSRKGALEAIAEVPEGTYKNVLKMDGYEKELELHATLSVSKAGMHVDFTGTSGPSKKGINVPLNYATAYTVFALRCIVGPDIPNNAGSLAPFTVDGPKDCILNAQHPLPVAMRHTLGQVTPDLVLGCLHQALPDQVPAEGASCMFDLPMRHAPEVAANGGREFAIEPVHNGGTGARPHADGLSATAYPSGVFGSQVEITESVAPVVMWRRELLPDSGGAGKYRGGLGQRIEMTSSNNAPFIVFLSVERLKFPALGRMGGLPGAPGRIRFREGESDIPGKGELRVEGGDYLIFDTPGGGGFGNPAERDADALALDLKRGLVTDTGAKAYGGAS</sequence>
<dbReference type="AlphaFoldDB" id="A0A8J7IYC0"/>
<dbReference type="Pfam" id="PF02538">
    <property type="entry name" value="Hydantoinase_B"/>
    <property type="match status" value="1"/>
</dbReference>
<dbReference type="EMBL" id="JADCKQ010000014">
    <property type="protein sequence ID" value="MBI1495108.1"/>
    <property type="molecule type" value="Genomic_DNA"/>
</dbReference>
<dbReference type="InterPro" id="IPR003692">
    <property type="entry name" value="Hydantoinase_B"/>
</dbReference>
<reference evidence="2" key="1">
    <citation type="submission" date="2020-10" db="EMBL/GenBank/DDBJ databases">
        <title>Paenihalocynthiibacter styelae gen. nov., sp. nov., isolated from stalked sea squirt Styela clava.</title>
        <authorList>
            <person name="Kim Y.-O."/>
            <person name="Yoon J.-H."/>
        </authorList>
    </citation>
    <scope>NUCLEOTIDE SEQUENCE</scope>
    <source>
        <strain evidence="2">MYP1-1</strain>
    </source>
</reference>
<organism evidence="2 3">
    <name type="scientific">Halocynthiibacter styelae</name>
    <dbReference type="NCBI Taxonomy" id="2761955"/>
    <lineage>
        <taxon>Bacteria</taxon>
        <taxon>Pseudomonadati</taxon>
        <taxon>Pseudomonadota</taxon>
        <taxon>Alphaproteobacteria</taxon>
        <taxon>Rhodobacterales</taxon>
        <taxon>Paracoccaceae</taxon>
        <taxon>Halocynthiibacter</taxon>
    </lineage>
</organism>
<feature type="domain" description="Hydantoinase B/oxoprolinase" evidence="1">
    <location>
        <begin position="7"/>
        <end position="521"/>
    </location>
</feature>
<protein>
    <submittedName>
        <fullName evidence="2">Hydantoinase B/oxoprolinase family protein</fullName>
    </submittedName>
</protein>
<dbReference type="PANTHER" id="PTHR11365">
    <property type="entry name" value="5-OXOPROLINASE RELATED"/>
    <property type="match status" value="1"/>
</dbReference>
<evidence type="ECO:0000259" key="1">
    <source>
        <dbReference type="Pfam" id="PF02538"/>
    </source>
</evidence>
<accession>A0A8J7IYC0</accession>
<dbReference type="InterPro" id="IPR045079">
    <property type="entry name" value="Oxoprolinase-like"/>
</dbReference>
<dbReference type="Proteomes" id="UP000640583">
    <property type="component" value="Unassembled WGS sequence"/>
</dbReference>
<gene>
    <name evidence="2" type="ORF">H1D41_15800</name>
</gene>
<evidence type="ECO:0000313" key="3">
    <source>
        <dbReference type="Proteomes" id="UP000640583"/>
    </source>
</evidence>
<evidence type="ECO:0000313" key="2">
    <source>
        <dbReference type="EMBL" id="MBI1495108.1"/>
    </source>
</evidence>
<name>A0A8J7IYC0_9RHOB</name>
<dbReference type="GO" id="GO:0017168">
    <property type="term" value="F:5-oxoprolinase (ATP-hydrolyzing) activity"/>
    <property type="evidence" value="ECO:0007669"/>
    <property type="project" value="TreeGrafter"/>
</dbReference>
<comment type="caution">
    <text evidence="2">The sequence shown here is derived from an EMBL/GenBank/DDBJ whole genome shotgun (WGS) entry which is preliminary data.</text>
</comment>
<dbReference type="GO" id="GO:0005829">
    <property type="term" value="C:cytosol"/>
    <property type="evidence" value="ECO:0007669"/>
    <property type="project" value="TreeGrafter"/>
</dbReference>
<dbReference type="RefSeq" id="WP_228849830.1">
    <property type="nucleotide sequence ID" value="NZ_JADCKQ010000014.1"/>
</dbReference>
<proteinExistence type="predicted"/>